<dbReference type="AlphaFoldDB" id="A0A3D8QRP5"/>
<evidence type="ECO:0000313" key="2">
    <source>
        <dbReference type="Proteomes" id="UP000256690"/>
    </source>
</evidence>
<protein>
    <recommendedName>
        <fullName evidence="3">BTB domain-containing protein</fullName>
    </recommendedName>
</protein>
<dbReference type="GeneID" id="38120277"/>
<evidence type="ECO:0008006" key="3">
    <source>
        <dbReference type="Google" id="ProtNLM"/>
    </source>
</evidence>
<accession>A0A3D8QRP5</accession>
<dbReference type="Proteomes" id="UP000256690">
    <property type="component" value="Unassembled WGS sequence"/>
</dbReference>
<sequence>MDLFSPYLALPNFDIYLDVPIEPDSNTIIIVRSPWCDSGKTVARFRVNSEILKQESDVFKTAFADGMIATNIWLNRRAELTLPIAYDPRAVQAFLEILHGRDFQPLHLALTGELASLSIRYRCRAKVATYMTEWMYKHVRPHEHRLAQPMLMEIISVAYRFRLPESFAWYTSRVITETKYVIRPLHIPLPTAVIAEMNRVRNNAIRQDLKVLHDAFCRLVAGYGPCTADCNVHMREALRDKILLHGLAPNQQQHPYKGLSHRDLAALMTSWEYPHDDEDEELEHTCKHPQHPSFVELWDRDNWVIEGLDVMAFHDDNL</sequence>
<proteinExistence type="predicted"/>
<dbReference type="RefSeq" id="XP_026599655.1">
    <property type="nucleotide sequence ID" value="XM_026751923.1"/>
</dbReference>
<name>A0A3D8QRP5_9EURO</name>
<organism evidence="1 2">
    <name type="scientific">Aspergillus mulundensis</name>
    <dbReference type="NCBI Taxonomy" id="1810919"/>
    <lineage>
        <taxon>Eukaryota</taxon>
        <taxon>Fungi</taxon>
        <taxon>Dikarya</taxon>
        <taxon>Ascomycota</taxon>
        <taxon>Pezizomycotina</taxon>
        <taxon>Eurotiomycetes</taxon>
        <taxon>Eurotiomycetidae</taxon>
        <taxon>Eurotiales</taxon>
        <taxon>Aspergillaceae</taxon>
        <taxon>Aspergillus</taxon>
        <taxon>Aspergillus subgen. Nidulantes</taxon>
    </lineage>
</organism>
<keyword evidence="2" id="KW-1185">Reference proteome</keyword>
<evidence type="ECO:0000313" key="1">
    <source>
        <dbReference type="EMBL" id="RDW64496.1"/>
    </source>
</evidence>
<dbReference type="EMBL" id="PVWQ01000014">
    <property type="protein sequence ID" value="RDW64496.1"/>
    <property type="molecule type" value="Genomic_DNA"/>
</dbReference>
<comment type="caution">
    <text evidence="1">The sequence shown here is derived from an EMBL/GenBank/DDBJ whole genome shotgun (WGS) entry which is preliminary data.</text>
</comment>
<gene>
    <name evidence="1" type="ORF">DSM5745_09907</name>
</gene>
<dbReference type="STRING" id="1810919.A0A3D8QRP5"/>
<reference evidence="1 2" key="1">
    <citation type="journal article" date="2018" name="IMA Fungus">
        <title>IMA Genome-F 9: Draft genome sequence of Annulohypoxylon stygium, Aspergillus mulundensis, Berkeleyomyces basicola (syn. Thielaviopsis basicola), Ceratocystis smalleyi, two Cercospora beticola strains, Coleophoma cylindrospora, Fusarium fracticaudum, Phialophora cf. hyalina, and Morchella septimelata.</title>
        <authorList>
            <person name="Wingfield B.D."/>
            <person name="Bills G.F."/>
            <person name="Dong Y."/>
            <person name="Huang W."/>
            <person name="Nel W.J."/>
            <person name="Swalarsk-Parry B.S."/>
            <person name="Vaghefi N."/>
            <person name="Wilken P.M."/>
            <person name="An Z."/>
            <person name="de Beer Z.W."/>
            <person name="De Vos L."/>
            <person name="Chen L."/>
            <person name="Duong T.A."/>
            <person name="Gao Y."/>
            <person name="Hammerbacher A."/>
            <person name="Kikkert J.R."/>
            <person name="Li Y."/>
            <person name="Li H."/>
            <person name="Li K."/>
            <person name="Li Q."/>
            <person name="Liu X."/>
            <person name="Ma X."/>
            <person name="Naidoo K."/>
            <person name="Pethybridge S.J."/>
            <person name="Sun J."/>
            <person name="Steenkamp E.T."/>
            <person name="van der Nest M.A."/>
            <person name="van Wyk S."/>
            <person name="Wingfield M.J."/>
            <person name="Xiong C."/>
            <person name="Yue Q."/>
            <person name="Zhang X."/>
        </authorList>
    </citation>
    <scope>NUCLEOTIDE SEQUENCE [LARGE SCALE GENOMIC DNA]</scope>
    <source>
        <strain evidence="1 2">DSM 5745</strain>
    </source>
</reference>